<accession>A0ABM9AGD3</accession>
<dbReference type="EMBL" id="CAKLPX010000002">
    <property type="protein sequence ID" value="CAH0992268.1"/>
    <property type="molecule type" value="Genomic_DNA"/>
</dbReference>
<dbReference type="InterPro" id="IPR026026">
    <property type="entry name" value="HIT_Hint"/>
</dbReference>
<dbReference type="RefSeq" id="WP_237444956.1">
    <property type="nucleotide sequence ID" value="NZ_CAKLPX010000002.1"/>
</dbReference>
<name>A0ABM9AGD3_9GAMM</name>
<evidence type="ECO:0000313" key="4">
    <source>
        <dbReference type="Proteomes" id="UP000838100"/>
    </source>
</evidence>
<dbReference type="PROSITE" id="PS51084">
    <property type="entry name" value="HIT_2"/>
    <property type="match status" value="1"/>
</dbReference>
<organism evidence="3 4">
    <name type="scientific">Sinobacterium norvegicum</name>
    <dbReference type="NCBI Taxonomy" id="1641715"/>
    <lineage>
        <taxon>Bacteria</taxon>
        <taxon>Pseudomonadati</taxon>
        <taxon>Pseudomonadota</taxon>
        <taxon>Gammaproteobacteria</taxon>
        <taxon>Cellvibrionales</taxon>
        <taxon>Spongiibacteraceae</taxon>
        <taxon>Sinobacterium</taxon>
    </lineage>
</organism>
<evidence type="ECO:0000313" key="3">
    <source>
        <dbReference type="EMBL" id="CAH0992268.1"/>
    </source>
</evidence>
<dbReference type="Pfam" id="PF01230">
    <property type="entry name" value="HIT"/>
    <property type="match status" value="1"/>
</dbReference>
<sequence>MEQKPFKLANELARDCIHLGDFPLCRVLLMNDRQYPWFILVPRRADVQEIFHLEVDDQQRLTRESSIFAQWLSDSYSADKINIAALGNMVPQLHIHHIARYTMDAAWPGPVWGASPAIALTQEDAEAFALKLIELHQLPGFVPA</sequence>
<dbReference type="PIRSF" id="PIRSF000714">
    <property type="entry name" value="HIT"/>
    <property type="match status" value="1"/>
</dbReference>
<dbReference type="Gene3D" id="3.30.428.10">
    <property type="entry name" value="HIT-like"/>
    <property type="match status" value="1"/>
</dbReference>
<reference evidence="3" key="1">
    <citation type="submission" date="2021-12" db="EMBL/GenBank/DDBJ databases">
        <authorList>
            <person name="Rodrigo-Torres L."/>
            <person name="Arahal R. D."/>
            <person name="Lucena T."/>
        </authorList>
    </citation>
    <scope>NUCLEOTIDE SEQUENCE</scope>
    <source>
        <strain evidence="3">CECT 8267</strain>
    </source>
</reference>
<dbReference type="InterPro" id="IPR036265">
    <property type="entry name" value="HIT-like_sf"/>
</dbReference>
<comment type="caution">
    <text evidence="1">Lacks conserved residue(s) required for the propagation of feature annotation.</text>
</comment>
<comment type="caution">
    <text evidence="3">The sequence shown here is derived from an EMBL/GenBank/DDBJ whole genome shotgun (WGS) entry which is preliminary data.</text>
</comment>
<gene>
    <name evidence="3" type="ORF">SIN8267_02387</name>
</gene>
<protein>
    <recommendedName>
        <fullName evidence="2">HIT domain-containing protein</fullName>
    </recommendedName>
</protein>
<proteinExistence type="predicted"/>
<evidence type="ECO:0000256" key="1">
    <source>
        <dbReference type="PROSITE-ProRule" id="PRU00464"/>
    </source>
</evidence>
<dbReference type="InterPro" id="IPR011146">
    <property type="entry name" value="HIT-like"/>
</dbReference>
<dbReference type="Proteomes" id="UP000838100">
    <property type="component" value="Unassembled WGS sequence"/>
</dbReference>
<evidence type="ECO:0000259" key="2">
    <source>
        <dbReference type="PROSITE" id="PS51084"/>
    </source>
</evidence>
<feature type="domain" description="HIT" evidence="2">
    <location>
        <begin position="39"/>
        <end position="107"/>
    </location>
</feature>
<keyword evidence="4" id="KW-1185">Reference proteome</keyword>
<dbReference type="SUPFAM" id="SSF54197">
    <property type="entry name" value="HIT-like"/>
    <property type="match status" value="1"/>
</dbReference>